<proteinExistence type="predicted"/>
<dbReference type="GO" id="GO:0009435">
    <property type="term" value="P:NAD+ biosynthetic process"/>
    <property type="evidence" value="ECO:0007669"/>
    <property type="project" value="InterPro"/>
</dbReference>
<gene>
    <name evidence="2" type="ORF">EC580_07590</name>
</gene>
<accession>A0A3M8R0W1</accession>
<name>A0A3M8R0W1_9PROT</name>
<organism evidence="2">
    <name type="scientific">Acidithiobacillus sulfuriphilus</name>
    <dbReference type="NCBI Taxonomy" id="1867749"/>
    <lineage>
        <taxon>Bacteria</taxon>
        <taxon>Pseudomonadati</taxon>
        <taxon>Pseudomonadota</taxon>
        <taxon>Acidithiobacillia</taxon>
        <taxon>Acidithiobacillales</taxon>
        <taxon>Acidithiobacillaceae</taxon>
        <taxon>Acidithiobacillus</taxon>
    </lineage>
</organism>
<feature type="region of interest" description="Disordered" evidence="1">
    <location>
        <begin position="85"/>
        <end position="130"/>
    </location>
</feature>
<comment type="caution">
    <text evidence="2">The sequence shown here is derived from an EMBL/GenBank/DDBJ whole genome shotgun (WGS) entry which is preliminary data.</text>
</comment>
<sequence length="130" mass="14156">MPVKVWHAGWFRSKSDRNMLDRTGTWRGAQGGHHVGERRRIRARMAPFDGVGTRMDASADAPALDCAYKLVEYGGEGCMKLSAGKAGRTAPTKQDIRDNLQSPMLNPRAPVRDPRRDIGAAIPGGERASG</sequence>
<evidence type="ECO:0000313" key="2">
    <source>
        <dbReference type="EMBL" id="RNF62179.1"/>
    </source>
</evidence>
<dbReference type="SUPFAM" id="SSF51690">
    <property type="entry name" value="Nicotinate/Quinolinate PRTase C-terminal domain-like"/>
    <property type="match status" value="1"/>
</dbReference>
<dbReference type="Gene3D" id="3.20.140.10">
    <property type="entry name" value="nicotinate phosphoribosyltransferase"/>
    <property type="match status" value="1"/>
</dbReference>
<reference evidence="2" key="1">
    <citation type="submission" date="2018-10" db="EMBL/GenBank/DDBJ databases">
        <title>Acidithiobacillus sulfuriphilus sp. nov.: an extremely acidophilic sulfur-oxidizing chemolithotroph isolated from a neutral pH environment.</title>
        <authorList>
            <person name="Falagan C."/>
            <person name="Moya-Beltran A."/>
            <person name="Quatrini R."/>
            <person name="Johnson D.B."/>
        </authorList>
    </citation>
    <scope>NUCLEOTIDE SEQUENCE [LARGE SCALE GENOMIC DNA]</scope>
    <source>
        <strain evidence="2">CJ-2</strain>
    </source>
</reference>
<protein>
    <submittedName>
        <fullName evidence="2">Uncharacterized protein</fullName>
    </submittedName>
</protein>
<dbReference type="InterPro" id="IPR036068">
    <property type="entry name" value="Nicotinate_pribotase-like_C"/>
</dbReference>
<dbReference type="AlphaFoldDB" id="A0A3M8R0W1"/>
<evidence type="ECO:0000256" key="1">
    <source>
        <dbReference type="SAM" id="MobiDB-lite"/>
    </source>
</evidence>
<dbReference type="EMBL" id="RIZI01000164">
    <property type="protein sequence ID" value="RNF62179.1"/>
    <property type="molecule type" value="Genomic_DNA"/>
</dbReference>